<gene>
    <name evidence="11" type="ORF">AOG55_05795</name>
</gene>
<feature type="domain" description="DNA-directed DNA polymerase family B multifunctional" evidence="9">
    <location>
        <begin position="344"/>
        <end position="744"/>
    </location>
</feature>
<sequence length="782" mass="90694">MNLKMRLITASYRQSDVTVELYGRTADGKSVTALYFGFKPYFYYVNPDDECIKKIKENPEFLDMQDKTLFLDGRNQNVKKIYIKSPWKVPEMRKICSCEALAADIPFHHRFLYDFDLGPSVEIDGEELDDEKNNYTTDYVIKINEIKNAEPFNPDLKILSFDIENSIKSKEIYVIGYAIYFNGSIRQGSISSDEESILRNFNKLIQDEDPDIITGYNIDGYDLPLLEERMREHHLSFNIGRDFLPPRRIMNQFWRLHGRVVDDAWWEVKKVLKPKHESLNYVANYLLNEGKENVDRLNIEDEWKNRKDDVIKYCIKDAYLALEIYRKIRILDRNLYMSTVSMLPLDDVTNGGTSTYVDSILIRRADRLNIAVPMSARSASNETYEGGYVHSIEPGLYDMVVVLDFKSMYPSMIIKYNICFTTLSPEGTIVAPNGARFLSPEVKKGLIPQILEELMKDRDSVKKQMKTDKENYEYLDGLQAAIKVLMNTFYGVLGTSFYRFTNREISSAITAFARDTITTIIKELENKKLRVIYGDTDSIFIESGKKTLDEAVKFGNDLSSSISKENNLTLEFEKIMDPLFSHGAKKRYAGKIVYPEDKRGEILVRGYETRRTDSFDLQSEALNNVFELVLDRNIDGAKKYAEDLIKKVSNGDVDIEKLVISRSVKEFSTYKNADSMANVNAARKMIERGETFIPGMKVSWIVTNSKKTPQEVEPFIDGMPFNYRPDYEYYSKRLQETLNRVLESLDKEIKIFKDPQAKLTDNFTEVREEKPKQKKNIEDYFK</sequence>
<reference evidence="11 12" key="1">
    <citation type="submission" date="2015-09" db="EMBL/GenBank/DDBJ databases">
        <title>Heavy metals and arsenic resistance mechanisms in polyextremophilic archaea of the family Ferroplasmaceae.</title>
        <authorList>
            <person name="Bulaev A.G."/>
            <person name="Kanygina A.V."/>
        </authorList>
    </citation>
    <scope>NUCLEOTIDE SEQUENCE [LARGE SCALE GENOMIC DNA]</scope>
    <source>
        <strain evidence="11 12">BH2</strain>
    </source>
</reference>
<keyword evidence="5 7" id="KW-0238">DNA-binding</keyword>
<evidence type="ECO:0000256" key="5">
    <source>
        <dbReference type="ARBA" id="ARBA00023125"/>
    </source>
</evidence>
<proteinExistence type="inferred from homology"/>
<dbReference type="Pfam" id="PF00136">
    <property type="entry name" value="DNA_pol_B"/>
    <property type="match status" value="1"/>
</dbReference>
<dbReference type="PRINTS" id="PR00106">
    <property type="entry name" value="DNAPOLB"/>
</dbReference>
<evidence type="ECO:0000256" key="7">
    <source>
        <dbReference type="RuleBase" id="RU000442"/>
    </source>
</evidence>
<dbReference type="InterPro" id="IPR017964">
    <property type="entry name" value="DNA-dir_DNA_pol_B_CS"/>
</dbReference>
<dbReference type="Gene3D" id="3.90.1600.10">
    <property type="entry name" value="Palm domain of DNA polymerase"/>
    <property type="match status" value="1"/>
</dbReference>
<comment type="similarity">
    <text evidence="1 7">Belongs to the DNA polymerase type-B family.</text>
</comment>
<evidence type="ECO:0000256" key="4">
    <source>
        <dbReference type="ARBA" id="ARBA00022932"/>
    </source>
</evidence>
<dbReference type="Pfam" id="PF03104">
    <property type="entry name" value="DNA_pol_B_exo1"/>
    <property type="match status" value="1"/>
</dbReference>
<evidence type="ECO:0000313" key="11">
    <source>
        <dbReference type="EMBL" id="KQB35804.1"/>
    </source>
</evidence>
<dbReference type="InterPro" id="IPR006133">
    <property type="entry name" value="DNA-dir_DNA_pol_B_exonuc"/>
</dbReference>
<evidence type="ECO:0000256" key="2">
    <source>
        <dbReference type="ARBA" id="ARBA00022679"/>
    </source>
</evidence>
<keyword evidence="2 7" id="KW-0808">Transferase</keyword>
<evidence type="ECO:0000259" key="9">
    <source>
        <dbReference type="Pfam" id="PF00136"/>
    </source>
</evidence>
<dbReference type="Gene3D" id="1.10.287.690">
    <property type="entry name" value="Helix hairpin bin"/>
    <property type="match status" value="1"/>
</dbReference>
<organism evidence="11 12">
    <name type="scientific">Acidiplasma cupricumulans</name>
    <dbReference type="NCBI Taxonomy" id="312540"/>
    <lineage>
        <taxon>Archaea</taxon>
        <taxon>Methanobacteriati</taxon>
        <taxon>Thermoplasmatota</taxon>
        <taxon>Thermoplasmata</taxon>
        <taxon>Thermoplasmatales</taxon>
        <taxon>Ferroplasmaceae</taxon>
        <taxon>Acidiplasma</taxon>
    </lineage>
</organism>
<dbReference type="Gene3D" id="1.10.132.60">
    <property type="entry name" value="DNA polymerase family B, C-terminal domain"/>
    <property type="match status" value="1"/>
</dbReference>
<dbReference type="PANTHER" id="PTHR10322">
    <property type="entry name" value="DNA POLYMERASE CATALYTIC SUBUNIT"/>
    <property type="match status" value="1"/>
</dbReference>
<dbReference type="EMBL" id="LKBH01000093">
    <property type="protein sequence ID" value="KQB35804.1"/>
    <property type="molecule type" value="Genomic_DNA"/>
</dbReference>
<protein>
    <recommendedName>
        <fullName evidence="7">DNA polymerase</fullName>
        <ecNumber evidence="7">2.7.7.7</ecNumber>
    </recommendedName>
</protein>
<dbReference type="InterPro" id="IPR023211">
    <property type="entry name" value="DNA_pol_palm_dom_sf"/>
</dbReference>
<dbReference type="RefSeq" id="WP_055040868.1">
    <property type="nucleotide sequence ID" value="NZ_LKBH01000093.1"/>
</dbReference>
<keyword evidence="4 7" id="KW-0239">DNA-directed DNA polymerase</keyword>
<dbReference type="Gene3D" id="3.30.420.10">
    <property type="entry name" value="Ribonuclease H-like superfamily/Ribonuclease H"/>
    <property type="match status" value="1"/>
</dbReference>
<dbReference type="EC" id="2.7.7.7" evidence="7"/>
<dbReference type="CDD" id="cd00145">
    <property type="entry name" value="POLBc"/>
    <property type="match status" value="1"/>
</dbReference>
<dbReference type="GO" id="GO:0006261">
    <property type="term" value="P:DNA-templated DNA replication"/>
    <property type="evidence" value="ECO:0007669"/>
    <property type="project" value="TreeGrafter"/>
</dbReference>
<dbReference type="SUPFAM" id="SSF56672">
    <property type="entry name" value="DNA/RNA polymerases"/>
    <property type="match status" value="1"/>
</dbReference>
<dbReference type="InterPro" id="IPR036397">
    <property type="entry name" value="RNaseH_sf"/>
</dbReference>
<evidence type="ECO:0000313" key="12">
    <source>
        <dbReference type="Proteomes" id="UP000050301"/>
    </source>
</evidence>
<dbReference type="InterPro" id="IPR006172">
    <property type="entry name" value="DNA-dir_DNA_pol_B"/>
</dbReference>
<feature type="domain" description="DNA-directed DNA polymerase family B exonuclease" evidence="10">
    <location>
        <begin position="103"/>
        <end position="236"/>
    </location>
</feature>
<dbReference type="PANTHER" id="PTHR10322:SF23">
    <property type="entry name" value="DNA POLYMERASE DELTA CATALYTIC SUBUNIT"/>
    <property type="match status" value="1"/>
</dbReference>
<evidence type="ECO:0000259" key="10">
    <source>
        <dbReference type="Pfam" id="PF03104"/>
    </source>
</evidence>
<dbReference type="SUPFAM" id="SSF53098">
    <property type="entry name" value="Ribonuclease H-like"/>
    <property type="match status" value="1"/>
</dbReference>
<dbReference type="Gene3D" id="3.30.342.10">
    <property type="entry name" value="DNA Polymerase, chain B, domain 1"/>
    <property type="match status" value="1"/>
</dbReference>
<dbReference type="InterPro" id="IPR012337">
    <property type="entry name" value="RNaseH-like_sf"/>
</dbReference>
<evidence type="ECO:0000256" key="1">
    <source>
        <dbReference type="ARBA" id="ARBA00005755"/>
    </source>
</evidence>
<dbReference type="GO" id="GO:0000166">
    <property type="term" value="F:nucleotide binding"/>
    <property type="evidence" value="ECO:0007669"/>
    <property type="project" value="InterPro"/>
</dbReference>
<evidence type="ECO:0000256" key="8">
    <source>
        <dbReference type="SAM" id="MobiDB-lite"/>
    </source>
</evidence>
<name>A0A0N8VL83_9ARCH</name>
<keyword evidence="3 7" id="KW-0548">Nucleotidyltransferase</keyword>
<dbReference type="GO" id="GO:0003677">
    <property type="term" value="F:DNA binding"/>
    <property type="evidence" value="ECO:0007669"/>
    <property type="project" value="UniProtKB-KW"/>
</dbReference>
<dbReference type="InterPro" id="IPR050240">
    <property type="entry name" value="DNA_pol_type-B"/>
</dbReference>
<feature type="compositionally biased region" description="Basic and acidic residues" evidence="8">
    <location>
        <begin position="764"/>
        <end position="782"/>
    </location>
</feature>
<dbReference type="AlphaFoldDB" id="A0A0N8VL83"/>
<evidence type="ECO:0000256" key="3">
    <source>
        <dbReference type="ARBA" id="ARBA00022695"/>
    </source>
</evidence>
<dbReference type="InParanoid" id="A0A0N8VL83"/>
<dbReference type="PROSITE" id="PS00116">
    <property type="entry name" value="DNA_POLYMERASE_B"/>
    <property type="match status" value="1"/>
</dbReference>
<keyword evidence="12" id="KW-1185">Reference proteome</keyword>
<dbReference type="GO" id="GO:0003887">
    <property type="term" value="F:DNA-directed DNA polymerase activity"/>
    <property type="evidence" value="ECO:0007669"/>
    <property type="project" value="UniProtKB-KW"/>
</dbReference>
<dbReference type="InterPro" id="IPR043502">
    <property type="entry name" value="DNA/RNA_pol_sf"/>
</dbReference>
<feature type="region of interest" description="Disordered" evidence="8">
    <location>
        <begin position="763"/>
        <end position="782"/>
    </location>
</feature>
<dbReference type="SMART" id="SM00486">
    <property type="entry name" value="POLBc"/>
    <property type="match status" value="1"/>
</dbReference>
<keyword evidence="7" id="KW-0235">DNA replication</keyword>
<comment type="catalytic activity">
    <reaction evidence="6 7">
        <text>DNA(n) + a 2'-deoxyribonucleoside 5'-triphosphate = DNA(n+1) + diphosphate</text>
        <dbReference type="Rhea" id="RHEA:22508"/>
        <dbReference type="Rhea" id="RHEA-COMP:17339"/>
        <dbReference type="Rhea" id="RHEA-COMP:17340"/>
        <dbReference type="ChEBI" id="CHEBI:33019"/>
        <dbReference type="ChEBI" id="CHEBI:61560"/>
        <dbReference type="ChEBI" id="CHEBI:173112"/>
        <dbReference type="EC" id="2.7.7.7"/>
    </reaction>
</comment>
<dbReference type="InterPro" id="IPR042087">
    <property type="entry name" value="DNA_pol_B_thumb"/>
</dbReference>
<dbReference type="FunCoup" id="A0A0N8VL83">
    <property type="interactions" value="113"/>
</dbReference>
<dbReference type="InterPro" id="IPR006134">
    <property type="entry name" value="DNA-dir_DNA_pol_B_multi_dom"/>
</dbReference>
<evidence type="ECO:0000256" key="6">
    <source>
        <dbReference type="ARBA" id="ARBA00049244"/>
    </source>
</evidence>
<accession>A0A0N8VL83</accession>
<dbReference type="Proteomes" id="UP000050301">
    <property type="component" value="Unassembled WGS sequence"/>
</dbReference>
<comment type="caution">
    <text evidence="11">The sequence shown here is derived from an EMBL/GenBank/DDBJ whole genome shotgun (WGS) entry which is preliminary data.</text>
</comment>